<dbReference type="Proteomes" id="UP000323454">
    <property type="component" value="Unassembled WGS sequence"/>
</dbReference>
<gene>
    <name evidence="4" type="ORF">F0L68_28670</name>
</gene>
<dbReference type="AlphaFoldDB" id="A0A5B2WWD5"/>
<dbReference type="GO" id="GO:0051287">
    <property type="term" value="F:NAD binding"/>
    <property type="evidence" value="ECO:0007669"/>
    <property type="project" value="InterPro"/>
</dbReference>
<dbReference type="OrthoDB" id="4324715at2"/>
<evidence type="ECO:0000313" key="4">
    <source>
        <dbReference type="EMBL" id="KAA2255378.1"/>
    </source>
</evidence>
<dbReference type="SUPFAM" id="SSF52283">
    <property type="entry name" value="Formate/glycerate dehydrogenase catalytic domain-like"/>
    <property type="match status" value="1"/>
</dbReference>
<dbReference type="GO" id="GO:0016616">
    <property type="term" value="F:oxidoreductase activity, acting on the CH-OH group of donors, NAD or NADP as acceptor"/>
    <property type="evidence" value="ECO:0007669"/>
    <property type="project" value="InterPro"/>
</dbReference>
<dbReference type="EMBL" id="VUOB01000057">
    <property type="protein sequence ID" value="KAA2255378.1"/>
    <property type="molecule type" value="Genomic_DNA"/>
</dbReference>
<keyword evidence="1" id="KW-0560">Oxidoreductase</keyword>
<accession>A0A5B2WWD5</accession>
<comment type="caution">
    <text evidence="4">The sequence shown here is derived from an EMBL/GenBank/DDBJ whole genome shotgun (WGS) entry which is preliminary data.</text>
</comment>
<dbReference type="Pfam" id="PF02826">
    <property type="entry name" value="2-Hacid_dh_C"/>
    <property type="match status" value="1"/>
</dbReference>
<evidence type="ECO:0000256" key="1">
    <source>
        <dbReference type="ARBA" id="ARBA00023002"/>
    </source>
</evidence>
<dbReference type="Gene3D" id="3.40.50.720">
    <property type="entry name" value="NAD(P)-binding Rossmann-like Domain"/>
    <property type="match status" value="2"/>
</dbReference>
<name>A0A5B2WWD5_9PSEU</name>
<dbReference type="PANTHER" id="PTHR43333:SF1">
    <property type="entry name" value="D-ISOMER SPECIFIC 2-HYDROXYACID DEHYDROGENASE NAD-BINDING DOMAIN-CONTAINING PROTEIN"/>
    <property type="match status" value="1"/>
</dbReference>
<reference evidence="4 5" key="2">
    <citation type="submission" date="2019-09" db="EMBL/GenBank/DDBJ databases">
        <authorList>
            <person name="Jin C."/>
        </authorList>
    </citation>
    <scope>NUCLEOTIDE SEQUENCE [LARGE SCALE GENOMIC DNA]</scope>
    <source>
        <strain evidence="4 5">AN110305</strain>
    </source>
</reference>
<keyword evidence="5" id="KW-1185">Reference proteome</keyword>
<organism evidence="4 5">
    <name type="scientific">Solihabitans fulvus</name>
    <dbReference type="NCBI Taxonomy" id="1892852"/>
    <lineage>
        <taxon>Bacteria</taxon>
        <taxon>Bacillati</taxon>
        <taxon>Actinomycetota</taxon>
        <taxon>Actinomycetes</taxon>
        <taxon>Pseudonocardiales</taxon>
        <taxon>Pseudonocardiaceae</taxon>
        <taxon>Solihabitans</taxon>
    </lineage>
</organism>
<protein>
    <recommendedName>
        <fullName evidence="3">D-isomer specific 2-hydroxyacid dehydrogenase NAD-binding domain-containing protein</fullName>
    </recommendedName>
</protein>
<evidence type="ECO:0000256" key="2">
    <source>
        <dbReference type="ARBA" id="ARBA00023027"/>
    </source>
</evidence>
<dbReference type="InterPro" id="IPR006140">
    <property type="entry name" value="D-isomer_DH_NAD-bd"/>
</dbReference>
<dbReference type="SUPFAM" id="SSF51735">
    <property type="entry name" value="NAD(P)-binding Rossmann-fold domains"/>
    <property type="match status" value="1"/>
</dbReference>
<evidence type="ECO:0000313" key="5">
    <source>
        <dbReference type="Proteomes" id="UP000323454"/>
    </source>
</evidence>
<feature type="domain" description="D-isomer specific 2-hydroxyacid dehydrogenase NAD-binding" evidence="3">
    <location>
        <begin position="132"/>
        <end position="278"/>
    </location>
</feature>
<dbReference type="InterPro" id="IPR036291">
    <property type="entry name" value="NAD(P)-bd_dom_sf"/>
</dbReference>
<sequence>MLNGWQQPTVLVTHAKMAPRLIPTIQAEVPVRHAVAISDLTPAERTEVDVVIGYQFPPGVLAELPALRWLHLTGTGTDHLAAAGLRPDVLVTNSARVPVESVAEYAVAGLFMLLKDLSGLADRPPWFASRAVLLRDSVVLVLGAGRIGRAVLDRLSALGARCVAVTRTGAVPVPGAERTIGVDQLVAAAATADHLVACLPGTDRTANLVDRAVFDALPAHAAFVNVGRASTVDDGALHEALRSGGIRGAFVDVHRVEPLPDDDPAWTVPNLVVSPHRAFGFPDEPDEVGRTFLDNLADLRAGLRPRDAVTTTHEEES</sequence>
<reference evidence="4 5" key="1">
    <citation type="submission" date="2019-09" db="EMBL/GenBank/DDBJ databases">
        <title>Goodfellowia gen. nov., a new genus of the Pseudonocardineae related to Actinoalloteichus, containing Goodfellowia coeruleoviolacea gen. nov., comb. nov. gen. nov., comb. nov.</title>
        <authorList>
            <person name="Labeda D."/>
        </authorList>
    </citation>
    <scope>NUCLEOTIDE SEQUENCE [LARGE SCALE GENOMIC DNA]</scope>
    <source>
        <strain evidence="4 5">AN110305</strain>
    </source>
</reference>
<dbReference type="PANTHER" id="PTHR43333">
    <property type="entry name" value="2-HACID_DH_C DOMAIN-CONTAINING PROTEIN"/>
    <property type="match status" value="1"/>
</dbReference>
<evidence type="ECO:0000259" key="3">
    <source>
        <dbReference type="Pfam" id="PF02826"/>
    </source>
</evidence>
<dbReference type="RefSeq" id="WP_149852949.1">
    <property type="nucleotide sequence ID" value="NZ_VUOB01000057.1"/>
</dbReference>
<keyword evidence="2" id="KW-0520">NAD</keyword>
<proteinExistence type="predicted"/>